<evidence type="ECO:0000313" key="3">
    <source>
        <dbReference type="Proteomes" id="UP000008960"/>
    </source>
</evidence>
<reference evidence="2 3" key="1">
    <citation type="submission" date="2010-03" db="EMBL/GenBank/DDBJ databases">
        <title>The genome sequence of Clostridiales sp. SSC/2.</title>
        <authorList>
            <consortium name="metaHIT consortium -- http://www.metahit.eu/"/>
            <person name="Pajon A."/>
            <person name="Turner K."/>
            <person name="Parkhill J."/>
            <person name="Duncan S."/>
            <person name="Flint H."/>
        </authorList>
    </citation>
    <scope>NUCLEOTIDE SEQUENCE [LARGE SCALE GENOMIC DNA]</scope>
    <source>
        <strain evidence="2 3">SSC/2</strain>
    </source>
</reference>
<dbReference type="RefSeq" id="WP_009204041.1">
    <property type="nucleotide sequence ID" value="NC_021016.1"/>
</dbReference>
<accession>D4MVM0</accession>
<dbReference type="EMBL" id="FP929061">
    <property type="protein sequence ID" value="CBL39436.1"/>
    <property type="molecule type" value="Genomic_DNA"/>
</dbReference>
<dbReference type="AlphaFoldDB" id="D4MVM0"/>
<sequence>MIEGIKKIREALRKITTGLRKDGTINVHPECESYIKEKLEEGERHTNKKIEVPGEAIIFADGEKVAKLTNIKNVQMQEEAAKGSKIVYGTIELKMPKVYEWEIDISDIKRETRKQKRKLHNAGNNKRKMNGQPLKRFIAKQKVRKRKVSESDTMK</sequence>
<feature type="region of interest" description="Disordered" evidence="1">
    <location>
        <begin position="113"/>
        <end position="155"/>
    </location>
</feature>
<protein>
    <submittedName>
        <fullName evidence="2">Uncharacterized protein</fullName>
    </submittedName>
</protein>
<dbReference type="Proteomes" id="UP000008960">
    <property type="component" value="Chromosome"/>
</dbReference>
<gene>
    <name evidence="2" type="ORF">CL2_26080</name>
</gene>
<evidence type="ECO:0000313" key="2">
    <source>
        <dbReference type="EMBL" id="CBL39436.1"/>
    </source>
</evidence>
<dbReference type="PATRIC" id="fig|245018.3.peg.2898"/>
<evidence type="ECO:0000256" key="1">
    <source>
        <dbReference type="SAM" id="MobiDB-lite"/>
    </source>
</evidence>
<feature type="compositionally biased region" description="Basic residues" evidence="1">
    <location>
        <begin position="113"/>
        <end position="129"/>
    </location>
</feature>
<feature type="compositionally biased region" description="Basic residues" evidence="1">
    <location>
        <begin position="137"/>
        <end position="147"/>
    </location>
</feature>
<organism evidence="2 3">
    <name type="scientific">Anaerostipes hadrus</name>
    <dbReference type="NCBI Taxonomy" id="649756"/>
    <lineage>
        <taxon>Bacteria</taxon>
        <taxon>Bacillati</taxon>
        <taxon>Bacillota</taxon>
        <taxon>Clostridia</taxon>
        <taxon>Lachnospirales</taxon>
        <taxon>Lachnospiraceae</taxon>
        <taxon>Anaerostipes</taxon>
    </lineage>
</organism>
<name>D4MVM0_ANAHA</name>
<reference evidence="2 3" key="2">
    <citation type="submission" date="2010-03" db="EMBL/GenBank/DDBJ databases">
        <authorList>
            <person name="Pajon A."/>
        </authorList>
    </citation>
    <scope>NUCLEOTIDE SEQUENCE [LARGE SCALE GENOMIC DNA]</scope>
    <source>
        <strain evidence="2 3">SSC/2</strain>
    </source>
</reference>
<dbReference type="KEGG" id="bprl:CL2_26080"/>
<proteinExistence type="predicted"/>